<dbReference type="PANTHER" id="PTHR11795:SF451">
    <property type="entry name" value="ABC TRANSPORTER PERMEASE PROTEIN"/>
    <property type="match status" value="1"/>
</dbReference>
<evidence type="ECO:0000256" key="9">
    <source>
        <dbReference type="SAM" id="Phobius"/>
    </source>
</evidence>
<evidence type="ECO:0000256" key="8">
    <source>
        <dbReference type="ARBA" id="ARBA00037998"/>
    </source>
</evidence>
<keyword evidence="7 9" id="KW-0472">Membrane</keyword>
<feature type="transmembrane region" description="Helical" evidence="9">
    <location>
        <begin position="263"/>
        <end position="283"/>
    </location>
</feature>
<gene>
    <name evidence="10" type="ORF">CCO03_11620</name>
</gene>
<feature type="transmembrane region" description="Helical" evidence="9">
    <location>
        <begin position="60"/>
        <end position="82"/>
    </location>
</feature>
<name>A0A1Y0EPC2_9BURK</name>
<dbReference type="GO" id="GO:0006865">
    <property type="term" value="P:amino acid transport"/>
    <property type="evidence" value="ECO:0007669"/>
    <property type="project" value="UniProtKB-KW"/>
</dbReference>
<keyword evidence="3" id="KW-1003">Cell membrane</keyword>
<evidence type="ECO:0000256" key="2">
    <source>
        <dbReference type="ARBA" id="ARBA00022448"/>
    </source>
</evidence>
<feature type="transmembrane region" description="Helical" evidence="9">
    <location>
        <begin position="186"/>
        <end position="209"/>
    </location>
</feature>
<feature type="transmembrane region" description="Helical" evidence="9">
    <location>
        <begin position="94"/>
        <end position="117"/>
    </location>
</feature>
<evidence type="ECO:0000256" key="4">
    <source>
        <dbReference type="ARBA" id="ARBA00022692"/>
    </source>
</evidence>
<dbReference type="Proteomes" id="UP000196138">
    <property type="component" value="Chromosome"/>
</dbReference>
<dbReference type="InterPro" id="IPR052157">
    <property type="entry name" value="BCAA_transport_permease"/>
</dbReference>
<dbReference type="RefSeq" id="WP_087281203.1">
    <property type="nucleotide sequence ID" value="NZ_CP021455.1"/>
</dbReference>
<evidence type="ECO:0000256" key="7">
    <source>
        <dbReference type="ARBA" id="ARBA00023136"/>
    </source>
</evidence>
<reference evidence="10 11" key="1">
    <citation type="submission" date="2017-05" db="EMBL/GenBank/DDBJ databases">
        <authorList>
            <person name="Song R."/>
            <person name="Chenine A.L."/>
            <person name="Ruprecht R.M."/>
        </authorList>
    </citation>
    <scope>NUCLEOTIDE SEQUENCE [LARGE SCALE GENOMIC DNA]</scope>
    <source>
        <strain evidence="10 11">DSM 26136</strain>
    </source>
</reference>
<evidence type="ECO:0000313" key="11">
    <source>
        <dbReference type="Proteomes" id="UP000196138"/>
    </source>
</evidence>
<accession>A0A1Y0EPC2</accession>
<keyword evidence="6 9" id="KW-1133">Transmembrane helix</keyword>
<keyword evidence="2" id="KW-0813">Transport</keyword>
<dbReference type="KEGG" id="cser:CCO03_11620"/>
<dbReference type="GO" id="GO:0005886">
    <property type="term" value="C:plasma membrane"/>
    <property type="evidence" value="ECO:0007669"/>
    <property type="project" value="UniProtKB-SubCell"/>
</dbReference>
<organism evidence="10 11">
    <name type="scientific">Comamonas serinivorans</name>
    <dbReference type="NCBI Taxonomy" id="1082851"/>
    <lineage>
        <taxon>Bacteria</taxon>
        <taxon>Pseudomonadati</taxon>
        <taxon>Pseudomonadota</taxon>
        <taxon>Betaproteobacteria</taxon>
        <taxon>Burkholderiales</taxon>
        <taxon>Comamonadaceae</taxon>
        <taxon>Comamonas</taxon>
    </lineage>
</organism>
<dbReference type="PANTHER" id="PTHR11795">
    <property type="entry name" value="BRANCHED-CHAIN AMINO ACID TRANSPORT SYSTEM PERMEASE PROTEIN LIVH"/>
    <property type="match status" value="1"/>
</dbReference>
<comment type="subcellular location">
    <subcellularLocation>
        <location evidence="1">Cell membrane</location>
        <topology evidence="1">Multi-pass membrane protein</topology>
    </subcellularLocation>
</comment>
<evidence type="ECO:0000256" key="5">
    <source>
        <dbReference type="ARBA" id="ARBA00022970"/>
    </source>
</evidence>
<evidence type="ECO:0000313" key="10">
    <source>
        <dbReference type="EMBL" id="ARU05241.1"/>
    </source>
</evidence>
<dbReference type="EMBL" id="CP021455">
    <property type="protein sequence ID" value="ARU05241.1"/>
    <property type="molecule type" value="Genomic_DNA"/>
</dbReference>
<evidence type="ECO:0000256" key="6">
    <source>
        <dbReference type="ARBA" id="ARBA00022989"/>
    </source>
</evidence>
<dbReference type="CDD" id="cd06582">
    <property type="entry name" value="TM_PBP1_LivH_like"/>
    <property type="match status" value="1"/>
</dbReference>
<dbReference type="Pfam" id="PF02653">
    <property type="entry name" value="BPD_transp_2"/>
    <property type="match status" value="1"/>
</dbReference>
<dbReference type="GO" id="GO:0022857">
    <property type="term" value="F:transmembrane transporter activity"/>
    <property type="evidence" value="ECO:0007669"/>
    <property type="project" value="InterPro"/>
</dbReference>
<comment type="similarity">
    <text evidence="8">Belongs to the binding-protein-dependent transport system permease family. LivHM subfamily.</text>
</comment>
<keyword evidence="5" id="KW-0029">Amino-acid transport</keyword>
<evidence type="ECO:0000256" key="3">
    <source>
        <dbReference type="ARBA" id="ARBA00022475"/>
    </source>
</evidence>
<dbReference type="OrthoDB" id="9807115at2"/>
<feature type="transmembrane region" description="Helical" evidence="9">
    <location>
        <begin position="137"/>
        <end position="157"/>
    </location>
</feature>
<dbReference type="InterPro" id="IPR001851">
    <property type="entry name" value="ABC_transp_permease"/>
</dbReference>
<proteinExistence type="inferred from homology"/>
<feature type="transmembrane region" description="Helical" evidence="9">
    <location>
        <begin position="6"/>
        <end position="28"/>
    </location>
</feature>
<evidence type="ECO:0000256" key="1">
    <source>
        <dbReference type="ARBA" id="ARBA00004651"/>
    </source>
</evidence>
<keyword evidence="11" id="KW-1185">Reference proteome</keyword>
<protein>
    <submittedName>
        <fullName evidence="10">Branched-chain amino acid ABC transporter permease</fullName>
    </submittedName>
</protein>
<keyword evidence="4 9" id="KW-0812">Transmembrane</keyword>
<dbReference type="AlphaFoldDB" id="A0A1Y0EPC2"/>
<sequence>MQEFAHQVLAGLATGGIYGCVALALVMIYQATQHINFAQGEMAMFSTFLAWMLINAGMPYWGAFVLTVVLSFAIGAVVEFAVIRPLHNAPMLSIVVVFIGLMVIFHSLAGWIFGYTIKPFPSPFPSNAWYGSSLMSAHEVGTIFVALVMVALLFAFFKLTPLGLAMRAAAQNPGSSRLVGIRVGRMLMLGWGLAAAIGAVAGMMVAPVVFLDPTMMTGVLIYAFAGALIGGIDNPIGAVIGGLLVGVLENLMGAYVVGSELKLVVALIVIVAVLIVRPSGLLGRRIVTRV</sequence>